<proteinExistence type="predicted"/>
<evidence type="ECO:0000313" key="2">
    <source>
        <dbReference type="EMBL" id="MBC9934861.1"/>
    </source>
</evidence>
<name>A0ABR7TWK1_9BACT</name>
<dbReference type="SUPFAM" id="SSF56300">
    <property type="entry name" value="Metallo-dependent phosphatases"/>
    <property type="match status" value="1"/>
</dbReference>
<evidence type="ECO:0000259" key="1">
    <source>
        <dbReference type="Pfam" id="PF00149"/>
    </source>
</evidence>
<evidence type="ECO:0000313" key="3">
    <source>
        <dbReference type="Proteomes" id="UP000659124"/>
    </source>
</evidence>
<accession>A0ABR7TWK1</accession>
<dbReference type="Gene3D" id="3.60.21.10">
    <property type="match status" value="1"/>
</dbReference>
<dbReference type="InterPro" id="IPR004843">
    <property type="entry name" value="Calcineurin-like_PHP"/>
</dbReference>
<sequence>MIIIGDLHGGYPELLSRIKKFKLEDTAFIQVGDWGLGFQPVADDLKTLSQIDTFMRDRGNQLYIIRGNHDNKWFWDNSHSFNLSNVKLVKDYTVLEINRQRVLFVGGGISIDRINRTTGKSYWPDEVVAYDETLLTYACQDGIDIVVSHIAPQEAWPYAYNPLVEHFIVKEMAAGRDLLAELENERQLMSNIYHQAAAAGCKTWYYGHYHESHTEEKDGITFRCVSIMELYEA</sequence>
<dbReference type="Proteomes" id="UP000659124">
    <property type="component" value="Unassembled WGS sequence"/>
</dbReference>
<keyword evidence="3" id="KW-1185">Reference proteome</keyword>
<feature type="domain" description="Calcineurin-like phosphoesterase" evidence="1">
    <location>
        <begin position="2"/>
        <end position="153"/>
    </location>
</feature>
<organism evidence="2 3">
    <name type="scientific">Chitinophaga qingshengii</name>
    <dbReference type="NCBI Taxonomy" id="1569794"/>
    <lineage>
        <taxon>Bacteria</taxon>
        <taxon>Pseudomonadati</taxon>
        <taxon>Bacteroidota</taxon>
        <taxon>Chitinophagia</taxon>
        <taxon>Chitinophagales</taxon>
        <taxon>Chitinophagaceae</taxon>
        <taxon>Chitinophaga</taxon>
    </lineage>
</organism>
<dbReference type="InterPro" id="IPR029052">
    <property type="entry name" value="Metallo-depent_PP-like"/>
</dbReference>
<protein>
    <submittedName>
        <fullName evidence="2">Metallophosphoesterase</fullName>
    </submittedName>
</protein>
<reference evidence="2 3" key="1">
    <citation type="submission" date="2020-09" db="EMBL/GenBank/DDBJ databases">
        <title>Genome sequences of type strains of Chitinophaga qingshengii and Chitinophaga varians.</title>
        <authorList>
            <person name="Kittiwongwattana C."/>
        </authorList>
    </citation>
    <scope>NUCLEOTIDE SEQUENCE [LARGE SCALE GENOMIC DNA]</scope>
    <source>
        <strain evidence="2 3">JCM 30026</strain>
    </source>
</reference>
<dbReference type="Pfam" id="PF00149">
    <property type="entry name" value="Metallophos"/>
    <property type="match status" value="1"/>
</dbReference>
<comment type="caution">
    <text evidence="2">The sequence shown here is derived from an EMBL/GenBank/DDBJ whole genome shotgun (WGS) entry which is preliminary data.</text>
</comment>
<dbReference type="RefSeq" id="WP_188091944.1">
    <property type="nucleotide sequence ID" value="NZ_JACVFC010000006.1"/>
</dbReference>
<gene>
    <name evidence="2" type="ORF">ICL07_31070</name>
</gene>
<dbReference type="EMBL" id="JACVFC010000006">
    <property type="protein sequence ID" value="MBC9934861.1"/>
    <property type="molecule type" value="Genomic_DNA"/>
</dbReference>